<dbReference type="EMBL" id="MU117981">
    <property type="protein sequence ID" value="KAF9650813.1"/>
    <property type="molecule type" value="Genomic_DNA"/>
</dbReference>
<evidence type="ECO:0000313" key="2">
    <source>
        <dbReference type="Proteomes" id="UP000886501"/>
    </source>
</evidence>
<organism evidence="1 2">
    <name type="scientific">Thelephora ganbajun</name>
    <name type="common">Ganba fungus</name>
    <dbReference type="NCBI Taxonomy" id="370292"/>
    <lineage>
        <taxon>Eukaryota</taxon>
        <taxon>Fungi</taxon>
        <taxon>Dikarya</taxon>
        <taxon>Basidiomycota</taxon>
        <taxon>Agaricomycotina</taxon>
        <taxon>Agaricomycetes</taxon>
        <taxon>Thelephorales</taxon>
        <taxon>Thelephoraceae</taxon>
        <taxon>Thelephora</taxon>
    </lineage>
</organism>
<gene>
    <name evidence="1" type="ORF">BDM02DRAFT_3111653</name>
</gene>
<reference evidence="1" key="1">
    <citation type="submission" date="2019-10" db="EMBL/GenBank/DDBJ databases">
        <authorList>
            <consortium name="DOE Joint Genome Institute"/>
            <person name="Kuo A."/>
            <person name="Miyauchi S."/>
            <person name="Kiss E."/>
            <person name="Drula E."/>
            <person name="Kohler A."/>
            <person name="Sanchez-Garcia M."/>
            <person name="Andreopoulos B."/>
            <person name="Barry K.W."/>
            <person name="Bonito G."/>
            <person name="Buee M."/>
            <person name="Carver A."/>
            <person name="Chen C."/>
            <person name="Cichocki N."/>
            <person name="Clum A."/>
            <person name="Culley D."/>
            <person name="Crous P.W."/>
            <person name="Fauchery L."/>
            <person name="Girlanda M."/>
            <person name="Hayes R."/>
            <person name="Keri Z."/>
            <person name="Labutti K."/>
            <person name="Lipzen A."/>
            <person name="Lombard V."/>
            <person name="Magnuson J."/>
            <person name="Maillard F."/>
            <person name="Morin E."/>
            <person name="Murat C."/>
            <person name="Nolan M."/>
            <person name="Ohm R."/>
            <person name="Pangilinan J."/>
            <person name="Pereira M."/>
            <person name="Perotto S."/>
            <person name="Peter M."/>
            <person name="Riley R."/>
            <person name="Sitrit Y."/>
            <person name="Stielow B."/>
            <person name="Szollosi G."/>
            <person name="Zifcakova L."/>
            <person name="Stursova M."/>
            <person name="Spatafora J.W."/>
            <person name="Tedersoo L."/>
            <person name="Vaario L.-M."/>
            <person name="Yamada A."/>
            <person name="Yan M."/>
            <person name="Wang P."/>
            <person name="Xu J."/>
            <person name="Bruns T."/>
            <person name="Baldrian P."/>
            <person name="Vilgalys R."/>
            <person name="Henrissat B."/>
            <person name="Grigoriev I.V."/>
            <person name="Hibbett D."/>
            <person name="Nagy L.G."/>
            <person name="Martin F.M."/>
        </authorList>
    </citation>
    <scope>NUCLEOTIDE SEQUENCE</scope>
    <source>
        <strain evidence="1">P2</strain>
    </source>
</reference>
<reference evidence="1" key="2">
    <citation type="journal article" date="2020" name="Nat. Commun.">
        <title>Large-scale genome sequencing of mycorrhizal fungi provides insights into the early evolution of symbiotic traits.</title>
        <authorList>
            <person name="Miyauchi S."/>
            <person name="Kiss E."/>
            <person name="Kuo A."/>
            <person name="Drula E."/>
            <person name="Kohler A."/>
            <person name="Sanchez-Garcia M."/>
            <person name="Morin E."/>
            <person name="Andreopoulos B."/>
            <person name="Barry K.W."/>
            <person name="Bonito G."/>
            <person name="Buee M."/>
            <person name="Carver A."/>
            <person name="Chen C."/>
            <person name="Cichocki N."/>
            <person name="Clum A."/>
            <person name="Culley D."/>
            <person name="Crous P.W."/>
            <person name="Fauchery L."/>
            <person name="Girlanda M."/>
            <person name="Hayes R.D."/>
            <person name="Keri Z."/>
            <person name="LaButti K."/>
            <person name="Lipzen A."/>
            <person name="Lombard V."/>
            <person name="Magnuson J."/>
            <person name="Maillard F."/>
            <person name="Murat C."/>
            <person name="Nolan M."/>
            <person name="Ohm R.A."/>
            <person name="Pangilinan J."/>
            <person name="Pereira M.F."/>
            <person name="Perotto S."/>
            <person name="Peter M."/>
            <person name="Pfister S."/>
            <person name="Riley R."/>
            <person name="Sitrit Y."/>
            <person name="Stielow J.B."/>
            <person name="Szollosi G."/>
            <person name="Zifcakova L."/>
            <person name="Stursova M."/>
            <person name="Spatafora J.W."/>
            <person name="Tedersoo L."/>
            <person name="Vaario L.M."/>
            <person name="Yamada A."/>
            <person name="Yan M."/>
            <person name="Wang P."/>
            <person name="Xu J."/>
            <person name="Bruns T."/>
            <person name="Baldrian P."/>
            <person name="Vilgalys R."/>
            <person name="Dunand C."/>
            <person name="Henrissat B."/>
            <person name="Grigoriev I.V."/>
            <person name="Hibbett D."/>
            <person name="Nagy L.G."/>
            <person name="Martin F.M."/>
        </authorList>
    </citation>
    <scope>NUCLEOTIDE SEQUENCE</scope>
    <source>
        <strain evidence="1">P2</strain>
    </source>
</reference>
<keyword evidence="2" id="KW-1185">Reference proteome</keyword>
<name>A0ACB6ZNA1_THEGA</name>
<accession>A0ACB6ZNA1</accession>
<evidence type="ECO:0000313" key="1">
    <source>
        <dbReference type="EMBL" id="KAF9650813.1"/>
    </source>
</evidence>
<proteinExistence type="predicted"/>
<dbReference type="Proteomes" id="UP000886501">
    <property type="component" value="Unassembled WGS sequence"/>
</dbReference>
<comment type="caution">
    <text evidence="1">The sequence shown here is derived from an EMBL/GenBank/DDBJ whole genome shotgun (WGS) entry which is preliminary data.</text>
</comment>
<protein>
    <submittedName>
        <fullName evidence="1">Uncharacterized protein</fullName>
    </submittedName>
</protein>
<sequence length="855" mass="95920">MRDNPGNEEMQQMQPLLHTEEINSTSVWPIIHMIRAHCTDTPLSYEALTAPDLTYTLVRPLEEKYNAIQRQGNKSVVFCFLINRVRFYRDQNLTTTSLSRSRATLCEILAIRTMRVYADSLLDLALAITTNWPVYTGCDPSILESAREERDNDLEETVGNAIELAIISKAKRFIKSSPCQKVIDAIWSGKCVYQARGSHSLISDTYKRTPIHFYDPHKAPLLDHYRLKVPAIRSVLEYLNYLILFVLFVVAIESNRLMRINAAELTFMIYASGFTLEKIAAMQEHGIRVFFKGTWNGFDLAFVSVYWAYLILRVYGVYVHSKWAMATGIDLLAVISCFIFPRLAFVTLRNNLMVLSLRAMLVQFVILMLIAAFCFAGFLYALWTLARTRAHFTVGQISWWMLNLYFGLDAGGFDKSTQFHEYLGPIMMVTYACLSNTLLLTVLVSILSNTFATINEDAAAEAMFRKAVSTIEGVKADFLFSYQPPINMLALCIMLPASRILSPRWFHKINVFMIRATSFPILLCIAWYERQAKSSGSNNFYETIASAAEKMFDSLPRRLKRITLFEGLAGVDADIDAIFEIDEDYGVGTPVDSALLPPSHAARQRRLSQYSYGQMSDTPDKSKAPSPPVPTLTVSPVPELEPARVQPVQPESAPIPPSSGGDRGSLRSQFPQTIPEVPSNGPTHPLPARQRINSLVNPATSSASPLALLFQPLVVDEDVIVEDQEDNQNPPKAPNILSYGPASRRRLVSLGPKRRGRTLAETSPVTSTLNRWQHPDTMQPSYSLTRSDEGDQFSGSPDPIQIQRSTSSVPETAGQVLEDEERGGGEPGLNRRLEAIEERQKRIEEMLVKLTESLS</sequence>